<dbReference type="AlphaFoldDB" id="A0A5C4N1V6"/>
<dbReference type="Proteomes" id="UP000306740">
    <property type="component" value="Unassembled WGS sequence"/>
</dbReference>
<feature type="compositionally biased region" description="Low complexity" evidence="1">
    <location>
        <begin position="38"/>
        <end position="86"/>
    </location>
</feature>
<dbReference type="EMBL" id="VDFR01000002">
    <property type="protein sequence ID" value="TNC52601.1"/>
    <property type="molecule type" value="Genomic_DNA"/>
</dbReference>
<evidence type="ECO:0000256" key="1">
    <source>
        <dbReference type="SAM" id="MobiDB-lite"/>
    </source>
</evidence>
<evidence type="ECO:0008006" key="6">
    <source>
        <dbReference type="Google" id="ProtNLM"/>
    </source>
</evidence>
<proteinExistence type="predicted"/>
<reference evidence="3 5" key="1">
    <citation type="submission" date="2019-05" db="EMBL/GenBank/DDBJ databases">
        <title>Mumia sp. nov., isolated from the intestinal contents of plateau pika (Ochotona curzoniae) in the Qinghai-Tibet plateau of China.</title>
        <authorList>
            <person name="Tian Z."/>
        </authorList>
    </citation>
    <scope>NUCLEOTIDE SEQUENCE [LARGE SCALE GENOMIC DNA]</scope>
    <source>
        <strain evidence="5">527</strain>
        <strain evidence="3">Z527</strain>
    </source>
</reference>
<evidence type="ECO:0000313" key="5">
    <source>
        <dbReference type="Proteomes" id="UP000306740"/>
    </source>
</evidence>
<organism evidence="3 5">
    <name type="scientific">Mumia zhuanghuii</name>
    <dbReference type="NCBI Taxonomy" id="2585211"/>
    <lineage>
        <taxon>Bacteria</taxon>
        <taxon>Bacillati</taxon>
        <taxon>Actinomycetota</taxon>
        <taxon>Actinomycetes</taxon>
        <taxon>Propionibacteriales</taxon>
        <taxon>Nocardioidaceae</taxon>
        <taxon>Mumia</taxon>
    </lineage>
</organism>
<dbReference type="OrthoDB" id="3828375at2"/>
<sequence>MRIDYAVIAAAAAVLTGVGGAAAVVQVSNDSDPSTQLPASSSAPSSGPTTGATATTPPTSATPPTAATVPPVASEPTTAASGSTTTDGLSEENLIRERLYYDVTRHSFTQKKASFLPLGPCTGDLQMGDVTGDDVTRLDTVLAGGGGREVVEQLAETNTPNLAAQAADTIVTLVEECEAIEGGDFGYGDPVLVSSEPHHMVWYFPAFDSDSAAGGYAVFNVGTRVGVLEVNDTVGEKKVALLAKEAARLAGE</sequence>
<feature type="chain" id="PRO_5036138748" description="PknH-like extracellular domain-containing protein" evidence="2">
    <location>
        <begin position="24"/>
        <end position="252"/>
    </location>
</feature>
<accession>A0A5C4N1V6</accession>
<evidence type="ECO:0000313" key="3">
    <source>
        <dbReference type="EMBL" id="TNC52601.1"/>
    </source>
</evidence>
<evidence type="ECO:0000256" key="2">
    <source>
        <dbReference type="SAM" id="SignalP"/>
    </source>
</evidence>
<gene>
    <name evidence="4" type="ORF">FHE65_00055</name>
    <name evidence="3" type="ORF">FHE65_00410</name>
</gene>
<comment type="caution">
    <text evidence="3">The sequence shown here is derived from an EMBL/GenBank/DDBJ whole genome shotgun (WGS) entry which is preliminary data.</text>
</comment>
<evidence type="ECO:0000313" key="4">
    <source>
        <dbReference type="EMBL" id="TNC52665.1"/>
    </source>
</evidence>
<dbReference type="RefSeq" id="WP_139104905.1">
    <property type="nucleotide sequence ID" value="NZ_VDFR01000001.1"/>
</dbReference>
<dbReference type="EMBL" id="VDFR01000001">
    <property type="protein sequence ID" value="TNC52665.1"/>
    <property type="molecule type" value="Genomic_DNA"/>
</dbReference>
<feature type="signal peptide" evidence="2">
    <location>
        <begin position="1"/>
        <end position="23"/>
    </location>
</feature>
<protein>
    <recommendedName>
        <fullName evidence="6">PknH-like extracellular domain-containing protein</fullName>
    </recommendedName>
</protein>
<keyword evidence="2" id="KW-0732">Signal</keyword>
<feature type="region of interest" description="Disordered" evidence="1">
    <location>
        <begin position="30"/>
        <end position="91"/>
    </location>
</feature>
<name>A0A5C4N1V6_9ACTN</name>